<evidence type="ECO:0000259" key="2">
    <source>
        <dbReference type="Pfam" id="PF16036"/>
    </source>
</evidence>
<proteinExistence type="predicted"/>
<sequence>MLISVLVLQPLAPASALAADATPASHIRAEISNARLAGSGNFRWFGLKFYEARLWVSSEGYVPDTPTRNKFALDLQYARNLVGSKIAQASYDEIRKLKIGNDENQKFWLAQMSKLFPDVKEDDHITGVYLPGEGARFYLNGKLLGEIMDTEFAHAFFAIWLDKNTSAGALRSQLLENARPV</sequence>
<dbReference type="InterPro" id="IPR016087">
    <property type="entry name" value="Chalcone_isomerase"/>
</dbReference>
<organism evidence="3 4">
    <name type="scientific">Undibacterium terreum</name>
    <dbReference type="NCBI Taxonomy" id="1224302"/>
    <lineage>
        <taxon>Bacteria</taxon>
        <taxon>Pseudomonadati</taxon>
        <taxon>Pseudomonadota</taxon>
        <taxon>Betaproteobacteria</taxon>
        <taxon>Burkholderiales</taxon>
        <taxon>Oxalobacteraceae</taxon>
        <taxon>Undibacterium</taxon>
    </lineage>
</organism>
<feature type="signal peptide" evidence="1">
    <location>
        <begin position="1"/>
        <end position="18"/>
    </location>
</feature>
<comment type="caution">
    <text evidence="3">The sequence shown here is derived from an EMBL/GenBank/DDBJ whole genome shotgun (WGS) entry which is preliminary data.</text>
</comment>
<dbReference type="Gene3D" id="3.50.70.10">
    <property type="match status" value="1"/>
</dbReference>
<dbReference type="Proteomes" id="UP000637423">
    <property type="component" value="Unassembled WGS sequence"/>
</dbReference>
<dbReference type="AlphaFoldDB" id="A0A916UUH5"/>
<dbReference type="EMBL" id="BMED01000004">
    <property type="protein sequence ID" value="GGC88503.1"/>
    <property type="molecule type" value="Genomic_DNA"/>
</dbReference>
<name>A0A916UUH5_9BURK</name>
<evidence type="ECO:0000256" key="1">
    <source>
        <dbReference type="SAM" id="SignalP"/>
    </source>
</evidence>
<keyword evidence="4" id="KW-1185">Reference proteome</keyword>
<evidence type="ECO:0000313" key="3">
    <source>
        <dbReference type="EMBL" id="GGC88503.1"/>
    </source>
</evidence>
<gene>
    <name evidence="3" type="ORF">GCM10011396_39650</name>
</gene>
<feature type="domain" description="Chalcone isomerase" evidence="2">
    <location>
        <begin position="24"/>
        <end position="175"/>
    </location>
</feature>
<dbReference type="Pfam" id="PF16036">
    <property type="entry name" value="Chalcone_3"/>
    <property type="match status" value="1"/>
</dbReference>
<reference evidence="3" key="1">
    <citation type="journal article" date="2014" name="Int. J. Syst. Evol. Microbiol.">
        <title>Complete genome sequence of Corynebacterium casei LMG S-19264T (=DSM 44701T), isolated from a smear-ripened cheese.</title>
        <authorList>
            <consortium name="US DOE Joint Genome Institute (JGI-PGF)"/>
            <person name="Walter F."/>
            <person name="Albersmeier A."/>
            <person name="Kalinowski J."/>
            <person name="Ruckert C."/>
        </authorList>
    </citation>
    <scope>NUCLEOTIDE SEQUENCE</scope>
    <source>
        <strain evidence="3">CGMCC 1.10998</strain>
    </source>
</reference>
<keyword evidence="1" id="KW-0732">Signal</keyword>
<reference evidence="3" key="2">
    <citation type="submission" date="2020-09" db="EMBL/GenBank/DDBJ databases">
        <authorList>
            <person name="Sun Q."/>
            <person name="Zhou Y."/>
        </authorList>
    </citation>
    <scope>NUCLEOTIDE SEQUENCE</scope>
    <source>
        <strain evidence="3">CGMCC 1.10998</strain>
    </source>
</reference>
<evidence type="ECO:0000313" key="4">
    <source>
        <dbReference type="Proteomes" id="UP000637423"/>
    </source>
</evidence>
<dbReference type="InterPro" id="IPR016088">
    <property type="entry name" value="Chalcone_isomerase_3-sand"/>
</dbReference>
<protein>
    <recommendedName>
        <fullName evidence="2">Chalcone isomerase domain-containing protein</fullName>
    </recommendedName>
</protein>
<accession>A0A916UUH5</accession>
<feature type="chain" id="PRO_5037572284" description="Chalcone isomerase domain-containing protein" evidence="1">
    <location>
        <begin position="19"/>
        <end position="181"/>
    </location>
</feature>